<feature type="transmembrane region" description="Helical" evidence="4">
    <location>
        <begin position="69"/>
        <end position="89"/>
    </location>
</feature>
<dbReference type="InterPro" id="IPR003594">
    <property type="entry name" value="HATPase_dom"/>
</dbReference>
<comment type="catalytic activity">
    <reaction evidence="1">
        <text>ATP + protein L-histidine = ADP + protein N-phospho-L-histidine.</text>
        <dbReference type="EC" id="2.7.13.3"/>
    </reaction>
</comment>
<dbReference type="SMART" id="SM00387">
    <property type="entry name" value="HATPase_c"/>
    <property type="match status" value="1"/>
</dbReference>
<organism evidence="6 7">
    <name type="scientific">Novilysobacter luteus</name>
    <dbReference type="NCBI Taxonomy" id="2822368"/>
    <lineage>
        <taxon>Bacteria</taxon>
        <taxon>Pseudomonadati</taxon>
        <taxon>Pseudomonadota</taxon>
        <taxon>Gammaproteobacteria</taxon>
        <taxon>Lysobacterales</taxon>
        <taxon>Lysobacteraceae</taxon>
        <taxon>Novilysobacter</taxon>
    </lineage>
</organism>
<evidence type="ECO:0000256" key="3">
    <source>
        <dbReference type="ARBA" id="ARBA00022553"/>
    </source>
</evidence>
<proteinExistence type="predicted"/>
<dbReference type="InterPro" id="IPR004358">
    <property type="entry name" value="Sig_transdc_His_kin-like_C"/>
</dbReference>
<evidence type="ECO:0000313" key="7">
    <source>
        <dbReference type="Proteomes" id="UP000680116"/>
    </source>
</evidence>
<keyword evidence="6" id="KW-0808">Transferase</keyword>
<dbReference type="Pfam" id="PF00512">
    <property type="entry name" value="HisKA"/>
    <property type="match status" value="1"/>
</dbReference>
<feature type="transmembrane region" description="Helical" evidence="4">
    <location>
        <begin position="175"/>
        <end position="192"/>
    </location>
</feature>
<keyword evidence="4" id="KW-0812">Transmembrane</keyword>
<dbReference type="Pfam" id="PF25323">
    <property type="entry name" value="6TM_PilS"/>
    <property type="match status" value="1"/>
</dbReference>
<keyword evidence="4" id="KW-0472">Membrane</keyword>
<dbReference type="PANTHER" id="PTHR43065">
    <property type="entry name" value="SENSOR HISTIDINE KINASE"/>
    <property type="match status" value="1"/>
</dbReference>
<evidence type="ECO:0000313" key="6">
    <source>
        <dbReference type="EMBL" id="CAG4976555.1"/>
    </source>
</evidence>
<dbReference type="PANTHER" id="PTHR43065:SF52">
    <property type="entry name" value="SENSOR PROTEIN KINASE PILS"/>
    <property type="match status" value="1"/>
</dbReference>
<evidence type="ECO:0000256" key="2">
    <source>
        <dbReference type="ARBA" id="ARBA00012438"/>
    </source>
</evidence>
<evidence type="ECO:0000256" key="1">
    <source>
        <dbReference type="ARBA" id="ARBA00000085"/>
    </source>
</evidence>
<dbReference type="InterPro" id="IPR036097">
    <property type="entry name" value="HisK_dim/P_sf"/>
</dbReference>
<reference evidence="6 7" key="1">
    <citation type="submission" date="2021-04" db="EMBL/GenBank/DDBJ databases">
        <authorList>
            <person name="Rodrigo-Torres L."/>
            <person name="Arahal R. D."/>
            <person name="Lucena T."/>
        </authorList>
    </citation>
    <scope>NUCLEOTIDE SEQUENCE [LARGE SCALE GENOMIC DNA]</scope>
    <source>
        <strain evidence="6 7">CECT 30171</strain>
    </source>
</reference>
<dbReference type="InterPro" id="IPR005467">
    <property type="entry name" value="His_kinase_dom"/>
</dbReference>
<keyword evidence="3" id="KW-0597">Phosphoprotein</keyword>
<name>A0ABM8UHR5_9GAMM</name>
<dbReference type="PRINTS" id="PR00344">
    <property type="entry name" value="BCTRLSENSOR"/>
</dbReference>
<dbReference type="EC" id="2.7.13.3" evidence="2"/>
<dbReference type="Proteomes" id="UP000680116">
    <property type="component" value="Chromosome"/>
</dbReference>
<gene>
    <name evidence="6" type="primary">sasA_9</name>
    <name evidence="6" type="ORF">LYB30171_02214</name>
</gene>
<dbReference type="CDD" id="cd00082">
    <property type="entry name" value="HisKA"/>
    <property type="match status" value="1"/>
</dbReference>
<feature type="transmembrane region" description="Helical" evidence="4">
    <location>
        <begin position="41"/>
        <end position="63"/>
    </location>
</feature>
<dbReference type="EMBL" id="OU015430">
    <property type="protein sequence ID" value="CAG4976555.1"/>
    <property type="molecule type" value="Genomic_DNA"/>
</dbReference>
<dbReference type="GO" id="GO:0016740">
    <property type="term" value="F:transferase activity"/>
    <property type="evidence" value="ECO:0007669"/>
    <property type="project" value="UniProtKB-KW"/>
</dbReference>
<keyword evidence="7" id="KW-1185">Reference proteome</keyword>
<feature type="domain" description="Histidine kinase" evidence="5">
    <location>
        <begin position="333"/>
        <end position="544"/>
    </location>
</feature>
<dbReference type="SUPFAM" id="SSF47384">
    <property type="entry name" value="Homodimeric domain of signal transducing histidine kinase"/>
    <property type="match status" value="1"/>
</dbReference>
<dbReference type="InterPro" id="IPR003661">
    <property type="entry name" value="HisK_dim/P_dom"/>
</dbReference>
<dbReference type="InterPro" id="IPR036890">
    <property type="entry name" value="HATPase_C_sf"/>
</dbReference>
<dbReference type="Gene3D" id="1.10.287.130">
    <property type="match status" value="1"/>
</dbReference>
<dbReference type="Pfam" id="PF02518">
    <property type="entry name" value="HATPase_c"/>
    <property type="match status" value="1"/>
</dbReference>
<evidence type="ECO:0000259" key="5">
    <source>
        <dbReference type="PROSITE" id="PS50109"/>
    </source>
</evidence>
<protein>
    <recommendedName>
        <fullName evidence="2">histidine kinase</fullName>
        <ecNumber evidence="2">2.7.13.3</ecNumber>
    </recommendedName>
</protein>
<accession>A0ABM8UHR5</accession>
<dbReference type="PROSITE" id="PS50109">
    <property type="entry name" value="HIS_KIN"/>
    <property type="match status" value="1"/>
</dbReference>
<evidence type="ECO:0000256" key="4">
    <source>
        <dbReference type="SAM" id="Phobius"/>
    </source>
</evidence>
<dbReference type="SUPFAM" id="SSF55874">
    <property type="entry name" value="ATPase domain of HSP90 chaperone/DNA topoisomerase II/histidine kinase"/>
    <property type="match status" value="1"/>
</dbReference>
<feature type="transmembrane region" description="Helical" evidence="4">
    <location>
        <begin position="145"/>
        <end position="163"/>
    </location>
</feature>
<keyword evidence="4" id="KW-1133">Transmembrane helix</keyword>
<dbReference type="SMART" id="SM00388">
    <property type="entry name" value="HisKA"/>
    <property type="match status" value="1"/>
</dbReference>
<sequence length="556" mass="60261">MLCLYSRRGIDPGKPRLPPAIATDAGDADSALRRELHFYTLYRLLEAMMLVLVLFGPVADMLGPPRHELLAPTVALSYLVMAVLLFVFGRRGDLRVATLAGISTDLLFGLLAIHAVPAAGTGIALMLMFNVGAAALLLPARYGLGAALVAVAGIIGEYAWTALIDETDRMVAEPLMFAVAYLALATLTSILGRQMRASYDLAERRGVETAHLTEVNELIIRRLRTGVLLVDGHNRVRLANEAATLLLGDAGDGHRDLGVALPELARRLAAWRQDGKADETPLQVAPDQPEIVPRFTRLLAGSDQTLVFLDDTSLVSRRAESMTLATLGRFSASLAHEIRNPLAAINYAVQLLEESDDVATADRRLLEIIRQQGVRMNGIVENVLGLARREPAKPEYVELAGFVRHFVDDYRAGHPLENDTLRASAERPQIAALVDPRQLHQVLTVLVHNALTYGRMPGEPARVTVHVELDGHQQPLIDVIDRGPGIAEGVARQLFRPFFTTSGHGTGLGLYIARELCRANQASLDFVPLPAGGSCFRVRLSGVGVRKGGGTTFDPN</sequence>
<dbReference type="Gene3D" id="3.30.565.10">
    <property type="entry name" value="Histidine kinase-like ATPase, C-terminal domain"/>
    <property type="match status" value="1"/>
</dbReference>